<reference evidence="2" key="1">
    <citation type="submission" date="2020-04" db="EMBL/GenBank/DDBJ databases">
        <title>Analysis of mating type loci in Filobasidium floriforme.</title>
        <authorList>
            <person name="Nowrousian M."/>
        </authorList>
    </citation>
    <scope>NUCLEOTIDE SEQUENCE</scope>
    <source>
        <strain evidence="2">CBS 6242</strain>
    </source>
</reference>
<feature type="region of interest" description="Disordered" evidence="1">
    <location>
        <begin position="1"/>
        <end position="45"/>
    </location>
</feature>
<name>A0A8K0NS05_9TREE</name>
<evidence type="ECO:0000256" key="1">
    <source>
        <dbReference type="SAM" id="MobiDB-lite"/>
    </source>
</evidence>
<dbReference type="Gene3D" id="1.20.1270.60">
    <property type="entry name" value="Arfaptin homology (AH) domain/BAR domain"/>
    <property type="match status" value="1"/>
</dbReference>
<protein>
    <submittedName>
        <fullName evidence="2">Uncharacterized protein</fullName>
    </submittedName>
</protein>
<dbReference type="InterPro" id="IPR027267">
    <property type="entry name" value="AH/BAR_dom_sf"/>
</dbReference>
<feature type="compositionally biased region" description="Low complexity" evidence="1">
    <location>
        <begin position="9"/>
        <end position="41"/>
    </location>
</feature>
<dbReference type="Proteomes" id="UP000812966">
    <property type="component" value="Unassembled WGS sequence"/>
</dbReference>
<dbReference type="GO" id="GO:0000329">
    <property type="term" value="C:fungal-type vacuole membrane"/>
    <property type="evidence" value="ECO:0007669"/>
    <property type="project" value="InterPro"/>
</dbReference>
<proteinExistence type="predicted"/>
<gene>
    <name evidence="2" type="ORF">FFLO_02164</name>
</gene>
<dbReference type="EMBL" id="JABELV010000033">
    <property type="protein sequence ID" value="KAG7562384.1"/>
    <property type="molecule type" value="Genomic_DNA"/>
</dbReference>
<dbReference type="PANTHER" id="PTHR38407">
    <property type="entry name" value="PROTEIN IVY1"/>
    <property type="match status" value="1"/>
</dbReference>
<sequence>MDARPKLHSAQSSMSSIGGSQWTRLRPSSPTRSETTTASRADFTNPPHLLISRADLRKSIAALEELTQQAKSFRQALLTVSRATSALASALEDCSRVKGCDTASDGLMALSGLKHMMGAHQQLMGDTFYREFEIPLLEKLDDYRAAVTERQVQYEKALQVKSALIRKTEHDNIRHGRKKRRDLQQFRAALVALQQQVDDLDGLKGSHYQEILEAEDELWSGVLAKTVFVARAEMDVYDKIASKSTDPSLESLLSSIPDPFESWGPQREEGQLFSVLSPYAFDDRIRICSAIDPLCIVVSD</sequence>
<organism evidence="2 3">
    <name type="scientific">Filobasidium floriforme</name>
    <dbReference type="NCBI Taxonomy" id="5210"/>
    <lineage>
        <taxon>Eukaryota</taxon>
        <taxon>Fungi</taxon>
        <taxon>Dikarya</taxon>
        <taxon>Basidiomycota</taxon>
        <taxon>Agaricomycotina</taxon>
        <taxon>Tremellomycetes</taxon>
        <taxon>Filobasidiales</taxon>
        <taxon>Filobasidiaceae</taxon>
        <taxon>Filobasidium</taxon>
    </lineage>
</organism>
<dbReference type="GO" id="GO:0005543">
    <property type="term" value="F:phospholipid binding"/>
    <property type="evidence" value="ECO:0007669"/>
    <property type="project" value="InterPro"/>
</dbReference>
<dbReference type="InterPro" id="IPR037470">
    <property type="entry name" value="IVY1"/>
</dbReference>
<comment type="caution">
    <text evidence="2">The sequence shown here is derived from an EMBL/GenBank/DDBJ whole genome shotgun (WGS) entry which is preliminary data.</text>
</comment>
<dbReference type="SUPFAM" id="SSF103657">
    <property type="entry name" value="BAR/IMD domain-like"/>
    <property type="match status" value="1"/>
</dbReference>
<dbReference type="GO" id="GO:0042144">
    <property type="term" value="P:vacuole fusion, non-autophagic"/>
    <property type="evidence" value="ECO:0007669"/>
    <property type="project" value="InterPro"/>
</dbReference>
<dbReference type="OrthoDB" id="5594612at2759"/>
<accession>A0A8K0NS05</accession>
<evidence type="ECO:0000313" key="2">
    <source>
        <dbReference type="EMBL" id="KAG7562384.1"/>
    </source>
</evidence>
<keyword evidence="3" id="KW-1185">Reference proteome</keyword>
<dbReference type="AlphaFoldDB" id="A0A8K0NS05"/>
<dbReference type="PANTHER" id="PTHR38407:SF1">
    <property type="entry name" value="PROTEIN IVY1"/>
    <property type="match status" value="1"/>
</dbReference>
<evidence type="ECO:0000313" key="3">
    <source>
        <dbReference type="Proteomes" id="UP000812966"/>
    </source>
</evidence>